<organism evidence="1">
    <name type="scientific">marine sediment metagenome</name>
    <dbReference type="NCBI Taxonomy" id="412755"/>
    <lineage>
        <taxon>unclassified sequences</taxon>
        <taxon>metagenomes</taxon>
        <taxon>ecological metagenomes</taxon>
    </lineage>
</organism>
<comment type="caution">
    <text evidence="1">The sequence shown here is derived from an EMBL/GenBank/DDBJ whole genome shotgun (WGS) entry which is preliminary data.</text>
</comment>
<name>A0A0F9BM27_9ZZZZ</name>
<reference evidence="1" key="1">
    <citation type="journal article" date="2015" name="Nature">
        <title>Complex archaea that bridge the gap between prokaryotes and eukaryotes.</title>
        <authorList>
            <person name="Spang A."/>
            <person name="Saw J.H."/>
            <person name="Jorgensen S.L."/>
            <person name="Zaremba-Niedzwiedzka K."/>
            <person name="Martijn J."/>
            <person name="Lind A.E."/>
            <person name="van Eijk R."/>
            <person name="Schleper C."/>
            <person name="Guy L."/>
            <person name="Ettema T.J."/>
        </authorList>
    </citation>
    <scope>NUCLEOTIDE SEQUENCE</scope>
</reference>
<dbReference type="AlphaFoldDB" id="A0A0F9BM27"/>
<proteinExistence type="predicted"/>
<sequence length="275" mass="29747">MEVMGDTSKLEQVWRPVDGTDKYYLGQLVKTAADGTGGDGVVVATTASGAADTSNKQIIEGVINGFNDVTPTYEDGSDVTGFNGQELEGVVTQTDINARNWFGQEGMWSKGDPSPMAEVFLIDSATWIKASLFATSFGTAPALLTSTAGNANGLTVTTNACDFTPVTDGRQTIYARTGANATQYRVTDDNSTTVATWDRAMRATTAATGETYVRVPLQQGWSFMNIDTEGLYVEVDDTPATNYFLVYVRELNLKEAGKEFVVFRFAPLHFDELRA</sequence>
<protein>
    <submittedName>
        <fullName evidence="1">Uncharacterized protein</fullName>
    </submittedName>
</protein>
<accession>A0A0F9BM27</accession>
<gene>
    <name evidence="1" type="ORF">LCGC14_2510840</name>
</gene>
<evidence type="ECO:0000313" key="1">
    <source>
        <dbReference type="EMBL" id="KKL14917.1"/>
    </source>
</evidence>
<dbReference type="EMBL" id="LAZR01040267">
    <property type="protein sequence ID" value="KKL14917.1"/>
    <property type="molecule type" value="Genomic_DNA"/>
</dbReference>